<dbReference type="SUPFAM" id="SSF56925">
    <property type="entry name" value="OMPA-like"/>
    <property type="match status" value="1"/>
</dbReference>
<gene>
    <name evidence="8" type="ORF">I3J27_05820</name>
</gene>
<evidence type="ECO:0000256" key="5">
    <source>
        <dbReference type="ARBA" id="ARBA00038306"/>
    </source>
</evidence>
<dbReference type="Proteomes" id="UP001179614">
    <property type="component" value="Chromosome"/>
</dbReference>
<evidence type="ECO:0000256" key="6">
    <source>
        <dbReference type="SAM" id="SignalP"/>
    </source>
</evidence>
<keyword evidence="4" id="KW-0998">Cell outer membrane</keyword>
<evidence type="ECO:0000256" key="2">
    <source>
        <dbReference type="ARBA" id="ARBA00022729"/>
    </source>
</evidence>
<sequence>MARLGFSRLAVLAAMGGMASVTAASAADMRAPIYKAPPAIAPFSWTGFYIGGTAGAGWTKADTGLSAVNGAAPLYFPADIPGLTAIGSPGLSATNAIVGAKAGYNQQWGSFVAGIEGDISWFHFARTAATSGSPFLTFPAGTAAFSTSVSTNWLATIRPRVGYAVDKALFYATGGVAIGDVRYSNNYVGFSPLGAGFEFEAATVSQTRVGWTVGAGIDYAITPHWIVSGEYLHVDLGSVSTSALVTTGNAATATFNVSTKLRSDIGRLGLAYKF</sequence>
<dbReference type="Gene3D" id="2.40.160.20">
    <property type="match status" value="1"/>
</dbReference>
<accession>A0ABY7MQP8</accession>
<dbReference type="EMBL" id="CP089391">
    <property type="protein sequence ID" value="WBL79946.1"/>
    <property type="molecule type" value="Genomic_DNA"/>
</dbReference>
<dbReference type="PANTHER" id="PTHR34001:SF3">
    <property type="entry name" value="BLL7405 PROTEIN"/>
    <property type="match status" value="1"/>
</dbReference>
<feature type="signal peptide" evidence="6">
    <location>
        <begin position="1"/>
        <end position="26"/>
    </location>
</feature>
<reference evidence="8" key="1">
    <citation type="submission" date="2021-12" db="EMBL/GenBank/DDBJ databases">
        <title>Bradyrhizobium xenonodulans sp. nov.</title>
        <authorList>
            <person name="Claassens R."/>
            <person name="Venter S.N."/>
            <person name="Beukes C.W."/>
            <person name="Stepkowski T."/>
            <person name="Steenkamp E.T."/>
        </authorList>
    </citation>
    <scope>NUCLEOTIDE SEQUENCE</scope>
    <source>
        <strain evidence="8">14AB</strain>
    </source>
</reference>
<evidence type="ECO:0000256" key="3">
    <source>
        <dbReference type="ARBA" id="ARBA00023136"/>
    </source>
</evidence>
<comment type="similarity">
    <text evidence="5">Belongs to the Omp25/RopB family.</text>
</comment>
<feature type="chain" id="PRO_5047076839" evidence="6">
    <location>
        <begin position="27"/>
        <end position="274"/>
    </location>
</feature>
<comment type="subcellular location">
    <subcellularLocation>
        <location evidence="1">Cell outer membrane</location>
    </subcellularLocation>
</comment>
<evidence type="ECO:0000259" key="7">
    <source>
        <dbReference type="Pfam" id="PF13505"/>
    </source>
</evidence>
<feature type="domain" description="Outer membrane protein beta-barrel" evidence="7">
    <location>
        <begin position="43"/>
        <end position="258"/>
    </location>
</feature>
<evidence type="ECO:0000313" key="8">
    <source>
        <dbReference type="EMBL" id="WBL79946.1"/>
    </source>
</evidence>
<dbReference type="Pfam" id="PF13505">
    <property type="entry name" value="OMP_b-brl"/>
    <property type="match status" value="1"/>
</dbReference>
<keyword evidence="9" id="KW-1185">Reference proteome</keyword>
<organism evidence="8 9">
    <name type="scientific">Bradyrhizobium xenonodulans</name>
    <dbReference type="NCBI Taxonomy" id="2736875"/>
    <lineage>
        <taxon>Bacteria</taxon>
        <taxon>Pseudomonadati</taxon>
        <taxon>Pseudomonadota</taxon>
        <taxon>Alphaproteobacteria</taxon>
        <taxon>Hyphomicrobiales</taxon>
        <taxon>Nitrobacteraceae</taxon>
        <taxon>Bradyrhizobium</taxon>
    </lineage>
</organism>
<name>A0ABY7MQP8_9BRAD</name>
<proteinExistence type="inferred from homology"/>
<dbReference type="InterPro" id="IPR051692">
    <property type="entry name" value="OMP-like"/>
</dbReference>
<dbReference type="InterPro" id="IPR027385">
    <property type="entry name" value="Beta-barrel_OMP"/>
</dbReference>
<protein>
    <submittedName>
        <fullName evidence="8">Outer membrane beta-barrel protein</fullName>
    </submittedName>
</protein>
<keyword evidence="2 6" id="KW-0732">Signal</keyword>
<dbReference type="InterPro" id="IPR011250">
    <property type="entry name" value="OMP/PagP_B-barrel"/>
</dbReference>
<dbReference type="RefSeq" id="WP_270166303.1">
    <property type="nucleotide sequence ID" value="NZ_CP089391.1"/>
</dbReference>
<evidence type="ECO:0000256" key="1">
    <source>
        <dbReference type="ARBA" id="ARBA00004442"/>
    </source>
</evidence>
<dbReference type="PANTHER" id="PTHR34001">
    <property type="entry name" value="BLL7405 PROTEIN"/>
    <property type="match status" value="1"/>
</dbReference>
<keyword evidence="3" id="KW-0472">Membrane</keyword>
<evidence type="ECO:0000256" key="4">
    <source>
        <dbReference type="ARBA" id="ARBA00023237"/>
    </source>
</evidence>
<evidence type="ECO:0000313" key="9">
    <source>
        <dbReference type="Proteomes" id="UP001179614"/>
    </source>
</evidence>